<evidence type="ECO:0000313" key="3">
    <source>
        <dbReference type="Proteomes" id="UP000280696"/>
    </source>
</evidence>
<sequence>MAKKQRKYDMEYKIQAVKLAKELGGAKAAAELGIPENTMYAWTKAAREGRLNVGSGSHTPETVMNLAEELALLRRQVKEQEKEIRRLKEENEFLEEASAFFAASRRKSAKDRE</sequence>
<dbReference type="GO" id="GO:0003677">
    <property type="term" value="F:DNA binding"/>
    <property type="evidence" value="ECO:0007669"/>
    <property type="project" value="InterPro"/>
</dbReference>
<reference evidence="2 3" key="1">
    <citation type="submission" date="2018-09" db="EMBL/GenBank/DDBJ databases">
        <title>Murine metabolic-syndrome-specific gut microbial biobank.</title>
        <authorList>
            <person name="Liu C."/>
        </authorList>
    </citation>
    <scope>NUCLEOTIDE SEQUENCE [LARGE SCALE GENOMIC DNA]</scope>
    <source>
        <strain evidence="2 3">0.1xD8-82</strain>
    </source>
</reference>
<dbReference type="RefSeq" id="WP_120472065.1">
    <property type="nucleotide sequence ID" value="NZ_RAYQ01000033.1"/>
</dbReference>
<dbReference type="EMBL" id="RAYQ01000033">
    <property type="protein sequence ID" value="RKI88027.1"/>
    <property type="molecule type" value="Genomic_DNA"/>
</dbReference>
<dbReference type="Pfam" id="PF01527">
    <property type="entry name" value="HTH_Tnp_1"/>
    <property type="match status" value="1"/>
</dbReference>
<dbReference type="GO" id="GO:0006313">
    <property type="term" value="P:DNA transposition"/>
    <property type="evidence" value="ECO:0007669"/>
    <property type="project" value="InterPro"/>
</dbReference>
<proteinExistence type="predicted"/>
<feature type="coiled-coil region" evidence="1">
    <location>
        <begin position="63"/>
        <end position="97"/>
    </location>
</feature>
<name>A0A3A9A9H4_9FIRM</name>
<accession>A0A3A9A9H4</accession>
<dbReference type="InterPro" id="IPR002514">
    <property type="entry name" value="Transposase_8"/>
</dbReference>
<comment type="caution">
    <text evidence="2">The sequence shown here is derived from an EMBL/GenBank/DDBJ whole genome shotgun (WGS) entry which is preliminary data.</text>
</comment>
<organism evidence="2 3">
    <name type="scientific">Parablautia intestinalis</name>
    <dbReference type="NCBI Taxonomy" id="2320100"/>
    <lineage>
        <taxon>Bacteria</taxon>
        <taxon>Bacillati</taxon>
        <taxon>Bacillota</taxon>
        <taxon>Clostridia</taxon>
        <taxon>Lachnospirales</taxon>
        <taxon>Lachnospiraceae</taxon>
        <taxon>Parablautia</taxon>
    </lineage>
</organism>
<gene>
    <name evidence="2" type="ORF">D7V94_19990</name>
</gene>
<dbReference type="GO" id="GO:0004803">
    <property type="term" value="F:transposase activity"/>
    <property type="evidence" value="ECO:0007669"/>
    <property type="project" value="InterPro"/>
</dbReference>
<dbReference type="OrthoDB" id="1666255at2"/>
<dbReference type="Proteomes" id="UP000280696">
    <property type="component" value="Unassembled WGS sequence"/>
</dbReference>
<keyword evidence="3" id="KW-1185">Reference proteome</keyword>
<evidence type="ECO:0000313" key="2">
    <source>
        <dbReference type="EMBL" id="RKI88027.1"/>
    </source>
</evidence>
<dbReference type="PANTHER" id="PTHR33215">
    <property type="entry name" value="PROTEIN DISTAL ANTENNA"/>
    <property type="match status" value="1"/>
</dbReference>
<dbReference type="InterPro" id="IPR051839">
    <property type="entry name" value="RD_transcriptional_regulator"/>
</dbReference>
<dbReference type="SUPFAM" id="SSF46689">
    <property type="entry name" value="Homeodomain-like"/>
    <property type="match status" value="1"/>
</dbReference>
<dbReference type="InterPro" id="IPR009057">
    <property type="entry name" value="Homeodomain-like_sf"/>
</dbReference>
<protein>
    <submittedName>
        <fullName evidence="2">Transposase</fullName>
    </submittedName>
</protein>
<dbReference type="Gene3D" id="1.10.10.60">
    <property type="entry name" value="Homeodomain-like"/>
    <property type="match status" value="1"/>
</dbReference>
<dbReference type="PANTHER" id="PTHR33215:SF13">
    <property type="entry name" value="PROTEIN DISTAL ANTENNA"/>
    <property type="match status" value="1"/>
</dbReference>
<dbReference type="AlphaFoldDB" id="A0A3A9A9H4"/>
<evidence type="ECO:0000256" key="1">
    <source>
        <dbReference type="SAM" id="Coils"/>
    </source>
</evidence>
<keyword evidence="1" id="KW-0175">Coiled coil</keyword>